<dbReference type="GO" id="GO:0016620">
    <property type="term" value="F:oxidoreductase activity, acting on the aldehyde or oxo group of donors, NAD or NADP as acceptor"/>
    <property type="evidence" value="ECO:0007669"/>
    <property type="project" value="InterPro"/>
</dbReference>
<dbReference type="Pfam" id="PF02800">
    <property type="entry name" value="Gp_dh_C"/>
    <property type="match status" value="1"/>
</dbReference>
<dbReference type="RefSeq" id="WP_024423501.1">
    <property type="nucleotide sequence ID" value="NZ_CP018197.1"/>
</dbReference>
<dbReference type="SMART" id="SM00846">
    <property type="entry name" value="Gp_dh_N"/>
    <property type="match status" value="1"/>
</dbReference>
<dbReference type="CDD" id="cd05214">
    <property type="entry name" value="GAPDH_I_N"/>
    <property type="match status" value="1"/>
</dbReference>
<dbReference type="Proteomes" id="UP000325032">
    <property type="component" value="Chromosome"/>
</dbReference>
<dbReference type="FunFam" id="3.40.50.720:FF:000001">
    <property type="entry name" value="Glyceraldehyde-3-phosphate dehydrogenase"/>
    <property type="match status" value="1"/>
</dbReference>
<dbReference type="PROSITE" id="PS00071">
    <property type="entry name" value="GAPDH"/>
    <property type="match status" value="1"/>
</dbReference>
<dbReference type="PANTHER" id="PTHR43148">
    <property type="entry name" value="GLYCERALDEHYDE-3-PHOSPHATE DEHYDROGENASE 2"/>
    <property type="match status" value="1"/>
</dbReference>
<accession>A0A5C0WJE9</accession>
<dbReference type="KEGG" id="bsaf:BSL056_17060"/>
<dbReference type="InterPro" id="IPR020831">
    <property type="entry name" value="GlycerAld/Erythrose_P_DH"/>
</dbReference>
<evidence type="ECO:0000256" key="4">
    <source>
        <dbReference type="RuleBase" id="RU361160"/>
    </source>
</evidence>
<dbReference type="InterPro" id="IPR036291">
    <property type="entry name" value="NAD(P)-bd_dom_sf"/>
</dbReference>
<proteinExistence type="inferred from homology"/>
<dbReference type="GO" id="GO:0006006">
    <property type="term" value="P:glucose metabolic process"/>
    <property type="evidence" value="ECO:0007669"/>
    <property type="project" value="InterPro"/>
</dbReference>
<dbReference type="NCBIfam" id="TIGR01534">
    <property type="entry name" value="GAPDH-I"/>
    <property type="match status" value="1"/>
</dbReference>
<dbReference type="InterPro" id="IPR006424">
    <property type="entry name" value="Glyceraldehyde-3-P_DH_1"/>
</dbReference>
<accession>A0A498U663</accession>
<comment type="similarity">
    <text evidence="1 3">Belongs to the glyceraldehyde-3-phosphate dehydrogenase family.</text>
</comment>
<dbReference type="GO" id="GO:0050661">
    <property type="term" value="F:NADP binding"/>
    <property type="evidence" value="ECO:0007669"/>
    <property type="project" value="InterPro"/>
</dbReference>
<dbReference type="PRINTS" id="PR00078">
    <property type="entry name" value="G3PDHDRGNASE"/>
</dbReference>
<dbReference type="GeneID" id="61768987"/>
<dbReference type="AlphaFoldDB" id="A0A498U663"/>
<reference evidence="5 6" key="1">
    <citation type="journal article" date="2018" name="Plant Biotechnol. Rep.">
        <title>Diversity and antifungal activity of endophytic bacteria associated with Panax ginseng seedlings.</title>
        <authorList>
            <person name="Park J.M."/>
            <person name="Hong C.E."/>
            <person name="Jo S.H."/>
        </authorList>
    </citation>
    <scope>NUCLEOTIDE SEQUENCE [LARGE SCALE GENOMIC DNA]</scope>
    <source>
        <strain evidence="5 6">PgKB20</strain>
    </source>
</reference>
<evidence type="ECO:0000256" key="1">
    <source>
        <dbReference type="ARBA" id="ARBA00007406"/>
    </source>
</evidence>
<dbReference type="SUPFAM" id="SSF55347">
    <property type="entry name" value="Glyceraldehyde-3-phosphate dehydrogenase-like, C-terminal domain"/>
    <property type="match status" value="1"/>
</dbReference>
<dbReference type="GO" id="GO:0051287">
    <property type="term" value="F:NAD binding"/>
    <property type="evidence" value="ECO:0007669"/>
    <property type="project" value="InterPro"/>
</dbReference>
<evidence type="ECO:0000256" key="3">
    <source>
        <dbReference type="RuleBase" id="RU000397"/>
    </source>
</evidence>
<protein>
    <recommendedName>
        <fullName evidence="4">Glyceraldehyde-3-phosphate dehydrogenase</fullName>
        <ecNumber evidence="4">1.2.1.-</ecNumber>
    </recommendedName>
</protein>
<dbReference type="FunFam" id="3.30.360.10:FF:000002">
    <property type="entry name" value="Glyceraldehyde-3-phosphate dehydrogenase"/>
    <property type="match status" value="1"/>
</dbReference>
<sequence length="335" mass="35770">MAVKVGINGFGRIGRNVFRAALNNPEVEVVAVNDLTDANMLAHLLQYDSVHGKLDAEVSVDGTNLVVNGKTIEVSAERDPAKLSWGKQGVEIVVESTGFFTKRADAAKHLEAGAKKVIISAPANEEDITIVMGVNEDKYDAASHDVISNASCTTNCLAPFAKVLNDKFGIKRGMMTTVHSYTNDQQILDLPHKDYRRARAAAENIIPTSTGAAKAVSLVLPELKGKLNGGAMRVPTPNVSLVDLVAELNQDVTAEDVNAALKEAAEGELKGILGYSEEPLVSGDYNGNPNSSTIDALSTMVMEGSMVKVISWYDNESGYSHRVVDLAAYIAKQGL</sequence>
<dbReference type="CDD" id="cd18126">
    <property type="entry name" value="GAPDH_I_C"/>
    <property type="match status" value="1"/>
</dbReference>
<dbReference type="SUPFAM" id="SSF51735">
    <property type="entry name" value="NAD(P)-binding Rossmann-fold domains"/>
    <property type="match status" value="1"/>
</dbReference>
<keyword evidence="2 4" id="KW-0560">Oxidoreductase</keyword>
<dbReference type="InterPro" id="IPR020830">
    <property type="entry name" value="GlycerAld_3-P_DH_AS"/>
</dbReference>
<dbReference type="InterPro" id="IPR020829">
    <property type="entry name" value="GlycerAld_3-P_DH_cat"/>
</dbReference>
<keyword evidence="6" id="KW-1185">Reference proteome</keyword>
<dbReference type="Gene3D" id="3.40.50.720">
    <property type="entry name" value="NAD(P)-binding Rossmann-like Domain"/>
    <property type="match status" value="1"/>
</dbReference>
<dbReference type="EC" id="1.2.1.-" evidence="4"/>
<evidence type="ECO:0000313" key="6">
    <source>
        <dbReference type="Proteomes" id="UP000325032"/>
    </source>
</evidence>
<name>A0A498U663_BACIA</name>
<dbReference type="Pfam" id="PF00044">
    <property type="entry name" value="Gp_dh_N"/>
    <property type="match status" value="1"/>
</dbReference>
<dbReference type="Gene3D" id="3.30.360.10">
    <property type="entry name" value="Dihydrodipicolinate Reductase, domain 2"/>
    <property type="match status" value="1"/>
</dbReference>
<dbReference type="InterPro" id="IPR020828">
    <property type="entry name" value="GlycerAld_3-P_DH_NAD(P)-bd"/>
</dbReference>
<dbReference type="EMBL" id="CP043404">
    <property type="protein sequence ID" value="QEK63977.1"/>
    <property type="molecule type" value="Genomic_DNA"/>
</dbReference>
<evidence type="ECO:0000313" key="5">
    <source>
        <dbReference type="EMBL" id="QEK63977.1"/>
    </source>
</evidence>
<organism evidence="5 6">
    <name type="scientific">Bacillus safensis</name>
    <dbReference type="NCBI Taxonomy" id="561879"/>
    <lineage>
        <taxon>Bacteria</taxon>
        <taxon>Bacillati</taxon>
        <taxon>Bacillota</taxon>
        <taxon>Bacilli</taxon>
        <taxon>Bacillales</taxon>
        <taxon>Bacillaceae</taxon>
        <taxon>Bacillus</taxon>
    </lineage>
</organism>
<dbReference type="PIRSF" id="PIRSF000149">
    <property type="entry name" value="GAP_DH"/>
    <property type="match status" value="1"/>
</dbReference>
<gene>
    <name evidence="5" type="primary">gapA</name>
    <name evidence="5" type="ORF">FX981_02219</name>
</gene>
<evidence type="ECO:0000256" key="2">
    <source>
        <dbReference type="ARBA" id="ARBA00023002"/>
    </source>
</evidence>